<dbReference type="AlphaFoldDB" id="A0A8J4YHK4"/>
<proteinExistence type="predicted"/>
<evidence type="ECO:0000313" key="2">
    <source>
        <dbReference type="EMBL" id="KAG0727497.1"/>
    </source>
</evidence>
<reference evidence="2" key="1">
    <citation type="submission" date="2020-07" db="EMBL/GenBank/DDBJ databases">
        <title>The High-quality genome of the commercially important snow crab, Chionoecetes opilio.</title>
        <authorList>
            <person name="Jeong J.-H."/>
            <person name="Ryu S."/>
        </authorList>
    </citation>
    <scope>NUCLEOTIDE SEQUENCE</scope>
    <source>
        <strain evidence="2">MADBK_172401_WGS</strain>
        <tissue evidence="2">Digestive gland</tissue>
    </source>
</reference>
<feature type="region of interest" description="Disordered" evidence="1">
    <location>
        <begin position="1"/>
        <end position="26"/>
    </location>
</feature>
<evidence type="ECO:0000256" key="1">
    <source>
        <dbReference type="SAM" id="MobiDB-lite"/>
    </source>
</evidence>
<evidence type="ECO:0000313" key="3">
    <source>
        <dbReference type="Proteomes" id="UP000770661"/>
    </source>
</evidence>
<dbReference type="Proteomes" id="UP000770661">
    <property type="component" value="Unassembled WGS sequence"/>
</dbReference>
<comment type="caution">
    <text evidence="2">The sequence shown here is derived from an EMBL/GenBank/DDBJ whole genome shotgun (WGS) entry which is preliminary data.</text>
</comment>
<name>A0A8J4YHK4_CHIOP</name>
<gene>
    <name evidence="2" type="ORF">GWK47_034546</name>
</gene>
<organism evidence="2 3">
    <name type="scientific">Chionoecetes opilio</name>
    <name type="common">Atlantic snow crab</name>
    <name type="synonym">Cancer opilio</name>
    <dbReference type="NCBI Taxonomy" id="41210"/>
    <lineage>
        <taxon>Eukaryota</taxon>
        <taxon>Metazoa</taxon>
        <taxon>Ecdysozoa</taxon>
        <taxon>Arthropoda</taxon>
        <taxon>Crustacea</taxon>
        <taxon>Multicrustacea</taxon>
        <taxon>Malacostraca</taxon>
        <taxon>Eumalacostraca</taxon>
        <taxon>Eucarida</taxon>
        <taxon>Decapoda</taxon>
        <taxon>Pleocyemata</taxon>
        <taxon>Brachyura</taxon>
        <taxon>Eubrachyura</taxon>
        <taxon>Majoidea</taxon>
        <taxon>Majidae</taxon>
        <taxon>Chionoecetes</taxon>
    </lineage>
</organism>
<protein>
    <submittedName>
        <fullName evidence="2">Uncharacterized protein</fullName>
    </submittedName>
</protein>
<keyword evidence="3" id="KW-1185">Reference proteome</keyword>
<accession>A0A8J4YHK4</accession>
<sequence length="155" mass="17063">MTVKEEGKEKVPERQGQDGKEREGVGESRAVYVAEAVVAETDWHTEELGTDCGNITRNQRIIIKLQGHRCAGNSKTTLISFRKSQREGIQANKFLGSPCGQRGGSAVHTNSRCDARRPAGEAKSTLRVWLLGSAVRVPRCLPRAPRPIDGLEMRL</sequence>
<dbReference type="EMBL" id="JACEEZ010003300">
    <property type="protein sequence ID" value="KAG0727497.1"/>
    <property type="molecule type" value="Genomic_DNA"/>
</dbReference>